<evidence type="ECO:0000313" key="4">
    <source>
        <dbReference type="EMBL" id="VAX21247.1"/>
    </source>
</evidence>
<reference evidence="4" key="1">
    <citation type="submission" date="2018-06" db="EMBL/GenBank/DDBJ databases">
        <authorList>
            <person name="Zhirakovskaya E."/>
        </authorList>
    </citation>
    <scope>NUCLEOTIDE SEQUENCE</scope>
</reference>
<dbReference type="EMBL" id="UOGB01000199">
    <property type="protein sequence ID" value="VAX21247.1"/>
    <property type="molecule type" value="Genomic_DNA"/>
</dbReference>
<proteinExistence type="inferred from homology"/>
<sequence>MKLKGKVAVITGGSSGIGLAIAKEFKNQGASVVICGRNRKALDDAQKGLGDSILTAQADISSLPELARLFQATIERFGKIDILVANAADIKFLPMDQIDEALFDYMTNNTFKGAFFTIQKALPHLNDGASIILLSATGQSMGFPGSTAAAANKAAIRSLARGVSADFLPSRGIRANCISPGPIDTPLFDKLGLPENQVAGMKKGFEQSIPLKRMGTPEEVAKVALFLASSESSFVIGEEIQVGGGEGNFRV</sequence>
<dbReference type="CDD" id="cd05233">
    <property type="entry name" value="SDR_c"/>
    <property type="match status" value="1"/>
</dbReference>
<organism evidence="4">
    <name type="scientific">hydrothermal vent metagenome</name>
    <dbReference type="NCBI Taxonomy" id="652676"/>
    <lineage>
        <taxon>unclassified sequences</taxon>
        <taxon>metagenomes</taxon>
        <taxon>ecological metagenomes</taxon>
    </lineage>
</organism>
<accession>A0A3B1CX92</accession>
<evidence type="ECO:0000256" key="2">
    <source>
        <dbReference type="ARBA" id="ARBA00023002"/>
    </source>
</evidence>
<dbReference type="PANTHER" id="PTHR43477:SF1">
    <property type="entry name" value="DIHYDROANTICAPSIN 7-DEHYDROGENASE"/>
    <property type="match status" value="1"/>
</dbReference>
<gene>
    <name evidence="4" type="ORF">MNBD_NITROSPINAE03-1243</name>
</gene>
<dbReference type="InterPro" id="IPR057326">
    <property type="entry name" value="KR_dom"/>
</dbReference>
<dbReference type="Gene3D" id="3.40.50.720">
    <property type="entry name" value="NAD(P)-binding Rossmann-like Domain"/>
    <property type="match status" value="1"/>
</dbReference>
<comment type="similarity">
    <text evidence="1">Belongs to the short-chain dehydrogenases/reductases (SDR) family.</text>
</comment>
<evidence type="ECO:0000256" key="1">
    <source>
        <dbReference type="ARBA" id="ARBA00006484"/>
    </source>
</evidence>
<dbReference type="InterPro" id="IPR002347">
    <property type="entry name" value="SDR_fam"/>
</dbReference>
<dbReference type="GO" id="GO:0004316">
    <property type="term" value="F:3-oxoacyl-[acyl-carrier-protein] reductase (NADPH) activity"/>
    <property type="evidence" value="ECO:0007669"/>
    <property type="project" value="UniProtKB-EC"/>
</dbReference>
<protein>
    <submittedName>
        <fullName evidence="4">3-oxoacyl-[acyl-carrier protein] reductase</fullName>
        <ecNumber evidence="4">1.1.1.100</ecNumber>
    </submittedName>
</protein>
<dbReference type="EC" id="1.1.1.100" evidence="4"/>
<dbReference type="SMART" id="SM00822">
    <property type="entry name" value="PKS_KR"/>
    <property type="match status" value="1"/>
</dbReference>
<dbReference type="Pfam" id="PF13561">
    <property type="entry name" value="adh_short_C2"/>
    <property type="match status" value="1"/>
</dbReference>
<dbReference type="PANTHER" id="PTHR43477">
    <property type="entry name" value="DIHYDROANTICAPSIN 7-DEHYDROGENASE"/>
    <property type="match status" value="1"/>
</dbReference>
<dbReference type="InterPro" id="IPR036291">
    <property type="entry name" value="NAD(P)-bd_dom_sf"/>
</dbReference>
<dbReference type="PRINTS" id="PR00081">
    <property type="entry name" value="GDHRDH"/>
</dbReference>
<evidence type="ECO:0000259" key="3">
    <source>
        <dbReference type="SMART" id="SM00822"/>
    </source>
</evidence>
<dbReference type="InterPro" id="IPR051122">
    <property type="entry name" value="SDR_DHRS6-like"/>
</dbReference>
<feature type="domain" description="Ketoreductase" evidence="3">
    <location>
        <begin position="6"/>
        <end position="181"/>
    </location>
</feature>
<keyword evidence="2 4" id="KW-0560">Oxidoreductase</keyword>
<dbReference type="AlphaFoldDB" id="A0A3B1CX92"/>
<name>A0A3B1CX92_9ZZZZ</name>
<dbReference type="SUPFAM" id="SSF51735">
    <property type="entry name" value="NAD(P)-binding Rossmann-fold domains"/>
    <property type="match status" value="1"/>
</dbReference>
<dbReference type="FunFam" id="3.40.50.720:FF:000084">
    <property type="entry name" value="Short-chain dehydrogenase reductase"/>
    <property type="match status" value="1"/>
</dbReference>